<sequence length="95" mass="10691">INLNQYLTGASPYDSAYVLKYRDGEYSLETDPPLVPYTSKDKQHTIKEGETLQNIAFAAYGDSGKWYLIAEANQIIDPFTEVVPGKLLRIPMYGN</sequence>
<name>K1U1F0_9ZZZZ</name>
<evidence type="ECO:0000313" key="2">
    <source>
        <dbReference type="EMBL" id="EKC65351.1"/>
    </source>
</evidence>
<dbReference type="InterPro" id="IPR036779">
    <property type="entry name" value="LysM_dom_sf"/>
</dbReference>
<evidence type="ECO:0000259" key="1">
    <source>
        <dbReference type="PROSITE" id="PS51782"/>
    </source>
</evidence>
<reference evidence="2" key="1">
    <citation type="journal article" date="2013" name="Environ. Microbiol.">
        <title>Microbiota from the distal guts of lean and obese adolescents exhibit partial functional redundancy besides clear differences in community structure.</title>
        <authorList>
            <person name="Ferrer M."/>
            <person name="Ruiz A."/>
            <person name="Lanza F."/>
            <person name="Haange S.B."/>
            <person name="Oberbach A."/>
            <person name="Till H."/>
            <person name="Bargiela R."/>
            <person name="Campoy C."/>
            <person name="Segura M.T."/>
            <person name="Richter M."/>
            <person name="von Bergen M."/>
            <person name="Seifert J."/>
            <person name="Suarez A."/>
        </authorList>
    </citation>
    <scope>NUCLEOTIDE SEQUENCE</scope>
</reference>
<dbReference type="EMBL" id="AJWZ01004470">
    <property type="protein sequence ID" value="EKC65351.1"/>
    <property type="molecule type" value="Genomic_DNA"/>
</dbReference>
<dbReference type="AlphaFoldDB" id="K1U1F0"/>
<feature type="non-terminal residue" evidence="2">
    <location>
        <position position="1"/>
    </location>
</feature>
<comment type="caution">
    <text evidence="2">The sequence shown here is derived from an EMBL/GenBank/DDBJ whole genome shotgun (WGS) entry which is preliminary data.</text>
</comment>
<organism evidence="2">
    <name type="scientific">human gut metagenome</name>
    <dbReference type="NCBI Taxonomy" id="408170"/>
    <lineage>
        <taxon>unclassified sequences</taxon>
        <taxon>metagenomes</taxon>
        <taxon>organismal metagenomes</taxon>
    </lineage>
</organism>
<feature type="domain" description="LysM" evidence="1">
    <location>
        <begin position="42"/>
        <end position="90"/>
    </location>
</feature>
<dbReference type="CDD" id="cd00118">
    <property type="entry name" value="LysM"/>
    <property type="match status" value="1"/>
</dbReference>
<dbReference type="PROSITE" id="PS51782">
    <property type="entry name" value="LYSM"/>
    <property type="match status" value="1"/>
</dbReference>
<gene>
    <name evidence="2" type="ORF">OBE_06491</name>
</gene>
<dbReference type="Pfam" id="PF01476">
    <property type="entry name" value="LysM"/>
    <property type="match status" value="1"/>
</dbReference>
<protein>
    <submittedName>
        <fullName evidence="2">Peptidoglycan-binding lysin domain protein</fullName>
    </submittedName>
</protein>
<proteinExistence type="predicted"/>
<dbReference type="Gene3D" id="3.10.350.10">
    <property type="entry name" value="LysM domain"/>
    <property type="match status" value="1"/>
</dbReference>
<dbReference type="InterPro" id="IPR018392">
    <property type="entry name" value="LysM"/>
</dbReference>
<accession>K1U1F0</accession>